<organism evidence="2 3">
    <name type="scientific">Intestinicryptomonas porci</name>
    <dbReference type="NCBI Taxonomy" id="2926320"/>
    <lineage>
        <taxon>Bacteria</taxon>
        <taxon>Pseudomonadati</taxon>
        <taxon>Verrucomicrobiota</taxon>
        <taxon>Opitutia</taxon>
        <taxon>Opitutales</taxon>
        <taxon>Intestinicryptomonaceae</taxon>
        <taxon>Intestinicryptomonas</taxon>
    </lineage>
</organism>
<comment type="caution">
    <text evidence="2">The sequence shown here is derived from an EMBL/GenBank/DDBJ whole genome shotgun (WGS) entry which is preliminary data.</text>
</comment>
<feature type="domain" description="Dam-replacing protein HTH" evidence="1">
    <location>
        <begin position="8"/>
        <end position="75"/>
    </location>
</feature>
<dbReference type="Proteomes" id="UP001275932">
    <property type="component" value="Unassembled WGS sequence"/>
</dbReference>
<dbReference type="Pfam" id="PF17726">
    <property type="entry name" value="DpnI_C"/>
    <property type="match status" value="1"/>
</dbReference>
<dbReference type="InterPro" id="IPR036388">
    <property type="entry name" value="WH-like_DNA-bd_sf"/>
</dbReference>
<evidence type="ECO:0000313" key="2">
    <source>
        <dbReference type="EMBL" id="MDX8415752.1"/>
    </source>
</evidence>
<sequence length="77" mass="9240">MGEIACAKKKWLMDILKCLEKLNMKNFSLNDIYSFENFLRERHPLNKNIKAKIRQQLQILRDFNYLKFVGSGNYEIL</sequence>
<dbReference type="Gene3D" id="1.10.10.10">
    <property type="entry name" value="Winged helix-like DNA-binding domain superfamily/Winged helix DNA-binding domain"/>
    <property type="match status" value="1"/>
</dbReference>
<reference evidence="2 3" key="1">
    <citation type="submission" date="2022-03" db="EMBL/GenBank/DDBJ databases">
        <title>Novel taxa within the pig intestine.</title>
        <authorList>
            <person name="Wylensek D."/>
            <person name="Bishof K."/>
            <person name="Afrizal A."/>
            <person name="Clavel T."/>
        </authorList>
    </citation>
    <scope>NUCLEOTIDE SEQUENCE [LARGE SCALE GENOMIC DNA]</scope>
    <source>
        <strain evidence="2 3">CLA-KB-P66</strain>
    </source>
</reference>
<gene>
    <name evidence="2" type="ORF">MOX91_06125</name>
</gene>
<protein>
    <recommendedName>
        <fullName evidence="1">Dam-replacing protein HTH domain-containing protein</fullName>
    </recommendedName>
</protein>
<dbReference type="RefSeq" id="WP_370397200.1">
    <property type="nucleotide sequence ID" value="NZ_JALBUT010000006.1"/>
</dbReference>
<dbReference type="InterPro" id="IPR041368">
    <property type="entry name" value="DRP_C"/>
</dbReference>
<proteinExistence type="predicted"/>
<evidence type="ECO:0000313" key="3">
    <source>
        <dbReference type="Proteomes" id="UP001275932"/>
    </source>
</evidence>
<dbReference type="EMBL" id="JALBUT010000006">
    <property type="protein sequence ID" value="MDX8415752.1"/>
    <property type="molecule type" value="Genomic_DNA"/>
</dbReference>
<accession>A0ABU4WJU4</accession>
<evidence type="ECO:0000259" key="1">
    <source>
        <dbReference type="Pfam" id="PF17726"/>
    </source>
</evidence>
<name>A0ABU4WJU4_9BACT</name>
<keyword evidence="3" id="KW-1185">Reference proteome</keyword>